<evidence type="ECO:0000256" key="8">
    <source>
        <dbReference type="SAM" id="MobiDB-lite"/>
    </source>
</evidence>
<dbReference type="PROSITE" id="PS00649">
    <property type="entry name" value="G_PROTEIN_RECEP_F2_1"/>
    <property type="match status" value="1"/>
</dbReference>
<keyword evidence="12" id="KW-1185">Reference proteome</keyword>
<name>A0AAV4DZQ4_9GAST</name>
<dbReference type="SMART" id="SM00008">
    <property type="entry name" value="HormR"/>
    <property type="match status" value="1"/>
</dbReference>
<evidence type="ECO:0000256" key="3">
    <source>
        <dbReference type="ARBA" id="ARBA00022475"/>
    </source>
</evidence>
<dbReference type="InterPro" id="IPR017983">
    <property type="entry name" value="GPCR_2_secretin-like_CS"/>
</dbReference>
<keyword evidence="3" id="KW-1003">Cell membrane</keyword>
<keyword evidence="7" id="KW-0325">Glycoprotein</keyword>
<dbReference type="AlphaFoldDB" id="A0AAV4DZQ4"/>
<feature type="compositionally biased region" description="Acidic residues" evidence="8">
    <location>
        <begin position="212"/>
        <end position="224"/>
    </location>
</feature>
<comment type="similarity">
    <text evidence="2">Belongs to the G-protein coupled receptor 2 family.</text>
</comment>
<dbReference type="Pfam" id="PF02793">
    <property type="entry name" value="HRM"/>
    <property type="match status" value="1"/>
</dbReference>
<proteinExistence type="inferred from homology"/>
<comment type="caution">
    <text evidence="11">The sequence shown here is derived from an EMBL/GenBank/DDBJ whole genome shotgun (WGS) entry which is preliminary data.</text>
</comment>
<dbReference type="InterPro" id="IPR050332">
    <property type="entry name" value="GPCR_2"/>
</dbReference>
<evidence type="ECO:0000256" key="2">
    <source>
        <dbReference type="ARBA" id="ARBA00005314"/>
    </source>
</evidence>
<dbReference type="SUPFAM" id="SSF111418">
    <property type="entry name" value="Hormone receptor domain"/>
    <property type="match status" value="1"/>
</dbReference>
<dbReference type="PROSITE" id="PS50227">
    <property type="entry name" value="G_PROTEIN_RECEP_F2_3"/>
    <property type="match status" value="1"/>
</dbReference>
<gene>
    <name evidence="11" type="ORF">PoB_007626300</name>
</gene>
<dbReference type="InterPro" id="IPR036445">
    <property type="entry name" value="GPCR_2_extracell_dom_sf"/>
</dbReference>
<dbReference type="GO" id="GO:0008528">
    <property type="term" value="F:G protein-coupled peptide receptor activity"/>
    <property type="evidence" value="ECO:0007669"/>
    <property type="project" value="TreeGrafter"/>
</dbReference>
<keyword evidence="11" id="KW-0675">Receptor</keyword>
<evidence type="ECO:0000256" key="9">
    <source>
        <dbReference type="SAM" id="Phobius"/>
    </source>
</evidence>
<feature type="region of interest" description="Disordered" evidence="8">
    <location>
        <begin position="211"/>
        <end position="265"/>
    </location>
</feature>
<accession>A0AAV4DZQ4</accession>
<evidence type="ECO:0000256" key="4">
    <source>
        <dbReference type="ARBA" id="ARBA00022692"/>
    </source>
</evidence>
<feature type="compositionally biased region" description="Basic and acidic residues" evidence="8">
    <location>
        <begin position="225"/>
        <end position="265"/>
    </location>
</feature>
<evidence type="ECO:0000313" key="11">
    <source>
        <dbReference type="EMBL" id="GFO49758.1"/>
    </source>
</evidence>
<dbReference type="EMBL" id="BLXT01008499">
    <property type="protein sequence ID" value="GFO49758.1"/>
    <property type="molecule type" value="Genomic_DNA"/>
</dbReference>
<dbReference type="InterPro" id="IPR000832">
    <property type="entry name" value="GPCR_2_secretin-like"/>
</dbReference>
<dbReference type="PANTHER" id="PTHR45620:SF42">
    <property type="entry name" value="G-PROTEIN COUPLED RECEPTOR SEB-2"/>
    <property type="match status" value="1"/>
</dbReference>
<evidence type="ECO:0000256" key="7">
    <source>
        <dbReference type="ARBA" id="ARBA00023180"/>
    </source>
</evidence>
<evidence type="ECO:0000256" key="1">
    <source>
        <dbReference type="ARBA" id="ARBA00004651"/>
    </source>
</evidence>
<dbReference type="PRINTS" id="PR00249">
    <property type="entry name" value="GPCRSECRETIN"/>
</dbReference>
<dbReference type="PANTHER" id="PTHR45620">
    <property type="entry name" value="PDF RECEPTOR-LIKE PROTEIN-RELATED"/>
    <property type="match status" value="1"/>
</dbReference>
<feature type="transmembrane region" description="Helical" evidence="9">
    <location>
        <begin position="135"/>
        <end position="161"/>
    </location>
</feature>
<dbReference type="GO" id="GO:0005886">
    <property type="term" value="C:plasma membrane"/>
    <property type="evidence" value="ECO:0007669"/>
    <property type="project" value="UniProtKB-SubCell"/>
</dbReference>
<feature type="domain" description="G-protein coupled receptors family 2 profile 1" evidence="10">
    <location>
        <begin position="46"/>
        <end position="131"/>
    </location>
</feature>
<dbReference type="Proteomes" id="UP000735302">
    <property type="component" value="Unassembled WGS sequence"/>
</dbReference>
<sequence length="265" mass="30325">MTHSVRILLLSRKNYPVFVSLDRSNPGFFSSNLATCSCSLTPTETCCKDQIQSASTRVSSLTSTCPFTWDGFACFRDTSAGSIAQVACPTYIYSRDTTAVGTKACMANGSWWRSSVNGKEWTDYSLCVNIDGYRALYYAGVSLNVVSLVCLLPACFIFLSFKQLLKQHRIRIHLNLFLSFILTNGSWLCWDTMVYRDRLENMQDDTAFMYTEPEEKEKEEEYEENEKYVELDGVRDGANEEDDERKKEEQKGSESKRVNEEDKER</sequence>
<comment type="subcellular location">
    <subcellularLocation>
        <location evidence="1">Cell membrane</location>
        <topology evidence="1">Multi-pass membrane protein</topology>
    </subcellularLocation>
</comment>
<evidence type="ECO:0000256" key="5">
    <source>
        <dbReference type="ARBA" id="ARBA00022989"/>
    </source>
</evidence>
<evidence type="ECO:0000313" key="12">
    <source>
        <dbReference type="Proteomes" id="UP000735302"/>
    </source>
</evidence>
<keyword evidence="6 9" id="KW-0472">Membrane</keyword>
<organism evidence="11 12">
    <name type="scientific">Plakobranchus ocellatus</name>
    <dbReference type="NCBI Taxonomy" id="259542"/>
    <lineage>
        <taxon>Eukaryota</taxon>
        <taxon>Metazoa</taxon>
        <taxon>Spiralia</taxon>
        <taxon>Lophotrochozoa</taxon>
        <taxon>Mollusca</taxon>
        <taxon>Gastropoda</taxon>
        <taxon>Heterobranchia</taxon>
        <taxon>Euthyneura</taxon>
        <taxon>Panpulmonata</taxon>
        <taxon>Sacoglossa</taxon>
        <taxon>Placobranchoidea</taxon>
        <taxon>Plakobranchidae</taxon>
        <taxon>Plakobranchus</taxon>
    </lineage>
</organism>
<protein>
    <submittedName>
        <fullName evidence="11">Calcitonin gene-related peptide type 1 receptor-like</fullName>
    </submittedName>
</protein>
<evidence type="ECO:0000256" key="6">
    <source>
        <dbReference type="ARBA" id="ARBA00023136"/>
    </source>
</evidence>
<keyword evidence="4 9" id="KW-0812">Transmembrane</keyword>
<keyword evidence="5 9" id="KW-1133">Transmembrane helix</keyword>
<evidence type="ECO:0000259" key="10">
    <source>
        <dbReference type="PROSITE" id="PS50227"/>
    </source>
</evidence>
<dbReference type="Pfam" id="PF00002">
    <property type="entry name" value="7tm_2"/>
    <property type="match status" value="1"/>
</dbReference>
<dbReference type="GO" id="GO:0007188">
    <property type="term" value="P:adenylate cyclase-modulating G protein-coupled receptor signaling pathway"/>
    <property type="evidence" value="ECO:0007669"/>
    <property type="project" value="TreeGrafter"/>
</dbReference>
<dbReference type="InterPro" id="IPR001879">
    <property type="entry name" value="GPCR_2_extracellular_dom"/>
</dbReference>
<dbReference type="Gene3D" id="4.10.1240.10">
    <property type="entry name" value="GPCR, family 2, extracellular hormone receptor domain"/>
    <property type="match status" value="1"/>
</dbReference>
<reference evidence="11 12" key="1">
    <citation type="journal article" date="2021" name="Elife">
        <title>Chloroplast acquisition without the gene transfer in kleptoplastic sea slugs, Plakobranchus ocellatus.</title>
        <authorList>
            <person name="Maeda T."/>
            <person name="Takahashi S."/>
            <person name="Yoshida T."/>
            <person name="Shimamura S."/>
            <person name="Takaki Y."/>
            <person name="Nagai Y."/>
            <person name="Toyoda A."/>
            <person name="Suzuki Y."/>
            <person name="Arimoto A."/>
            <person name="Ishii H."/>
            <person name="Satoh N."/>
            <person name="Nishiyama T."/>
            <person name="Hasebe M."/>
            <person name="Maruyama T."/>
            <person name="Minagawa J."/>
            <person name="Obokata J."/>
            <person name="Shigenobu S."/>
        </authorList>
    </citation>
    <scope>NUCLEOTIDE SEQUENCE [LARGE SCALE GENOMIC DNA]</scope>
</reference>
<dbReference type="Gene3D" id="1.20.1070.10">
    <property type="entry name" value="Rhodopsin 7-helix transmembrane proteins"/>
    <property type="match status" value="1"/>
</dbReference>